<dbReference type="Proteomes" id="UP000529795">
    <property type="component" value="Unassembled WGS sequence"/>
</dbReference>
<keyword evidence="12" id="KW-1185">Reference proteome</keyword>
<feature type="transmembrane region" description="Helical" evidence="8">
    <location>
        <begin position="357"/>
        <end position="381"/>
    </location>
</feature>
<feature type="transmembrane region" description="Helical" evidence="8">
    <location>
        <begin position="325"/>
        <end position="351"/>
    </location>
</feature>
<keyword evidence="7 8" id="KW-0472">Membrane</keyword>
<protein>
    <submittedName>
        <fullName evidence="11">Dolichol-phosphate mannosyltransferase</fullName>
        <ecNumber evidence="11">2.4.1.83</ecNumber>
    </submittedName>
</protein>
<dbReference type="EC" id="2.4.1.83" evidence="11"/>
<dbReference type="RefSeq" id="WP_343051065.1">
    <property type="nucleotide sequence ID" value="NZ_JACIEV010000009.1"/>
</dbReference>
<dbReference type="InterPro" id="IPR029044">
    <property type="entry name" value="Nucleotide-diphossugar_trans"/>
</dbReference>
<dbReference type="InterPro" id="IPR039528">
    <property type="entry name" value="DPM1-like"/>
</dbReference>
<keyword evidence="5 8" id="KW-0812">Transmembrane</keyword>
<evidence type="ECO:0000256" key="8">
    <source>
        <dbReference type="SAM" id="Phobius"/>
    </source>
</evidence>
<feature type="transmembrane region" description="Helical" evidence="8">
    <location>
        <begin position="262"/>
        <end position="284"/>
    </location>
</feature>
<keyword evidence="3 11" id="KW-0328">Glycosyltransferase</keyword>
<dbReference type="GO" id="GO:0004582">
    <property type="term" value="F:dolichyl-phosphate beta-D-mannosyltransferase activity"/>
    <property type="evidence" value="ECO:0007669"/>
    <property type="project" value="UniProtKB-EC"/>
</dbReference>
<evidence type="ECO:0000256" key="7">
    <source>
        <dbReference type="ARBA" id="ARBA00023136"/>
    </source>
</evidence>
<feature type="domain" description="GtrA/DPMS transmembrane" evidence="10">
    <location>
        <begin position="265"/>
        <end position="381"/>
    </location>
</feature>
<keyword evidence="4 11" id="KW-0808">Transferase</keyword>
<comment type="caution">
    <text evidence="11">The sequence shown here is derived from an EMBL/GenBank/DDBJ whole genome shotgun (WGS) entry which is preliminary data.</text>
</comment>
<gene>
    <name evidence="11" type="ORF">GGQ80_002921</name>
</gene>
<dbReference type="EMBL" id="JACIEV010000009">
    <property type="protein sequence ID" value="MBB4155004.1"/>
    <property type="molecule type" value="Genomic_DNA"/>
</dbReference>
<feature type="domain" description="Glycosyltransferase 2-like" evidence="9">
    <location>
        <begin position="30"/>
        <end position="192"/>
    </location>
</feature>
<evidence type="ECO:0000256" key="3">
    <source>
        <dbReference type="ARBA" id="ARBA00022676"/>
    </source>
</evidence>
<dbReference type="GO" id="GO:0016020">
    <property type="term" value="C:membrane"/>
    <property type="evidence" value="ECO:0007669"/>
    <property type="project" value="UniProtKB-SubCell"/>
</dbReference>
<evidence type="ECO:0000313" key="12">
    <source>
        <dbReference type="Proteomes" id="UP000529795"/>
    </source>
</evidence>
<keyword evidence="6 8" id="KW-1133">Transmembrane helix</keyword>
<dbReference type="GO" id="GO:0009247">
    <property type="term" value="P:glycolipid biosynthetic process"/>
    <property type="evidence" value="ECO:0007669"/>
    <property type="project" value="TreeGrafter"/>
</dbReference>
<sequence>MNDMSGRFLADALAVAPPQAPAMLPADLAIVVPAFNEVANIDILVAAIDRALEGVRWEVVIVDDNSPDGTAAHVREVARRDPRVRLLHRYGRRGLSSACVEGIQATTAPVVAVMDADMQHDERILAAMFARIGQGDVDLVVGSRYVEGGGIGDWSKGRAAMSRLATRLATRLTRTPISDPMSGFFMLRRDAFLAALPGLSSVGFKILLDIAASSPKPLRVAEVPYTFRLRQHGESKLDALVLWDYLQLLIDKMIGHLVPVRFVSFAMVGMVGVAVHFAVLTTLYKAFGTSFSKSQVVATLVATSSNFFLNNVLTYRDQRLKGFDLLTGWISFNIVCVIGALANVGVARWLFVHQSYWVLSALAGVAVTTVWNYAMSAVFTWRRRRRIKR</sequence>
<dbReference type="PANTHER" id="PTHR43398:SF1">
    <property type="entry name" value="DOLICHOL-PHOSPHATE MANNOSYLTRANSFERASE SUBUNIT 1"/>
    <property type="match status" value="1"/>
</dbReference>
<evidence type="ECO:0000259" key="10">
    <source>
        <dbReference type="Pfam" id="PF04138"/>
    </source>
</evidence>
<dbReference type="Pfam" id="PF04138">
    <property type="entry name" value="GtrA_DPMS_TM"/>
    <property type="match status" value="1"/>
</dbReference>
<evidence type="ECO:0000256" key="6">
    <source>
        <dbReference type="ARBA" id="ARBA00022989"/>
    </source>
</evidence>
<feature type="transmembrane region" description="Helical" evidence="8">
    <location>
        <begin position="296"/>
        <end position="313"/>
    </location>
</feature>
<proteinExistence type="inferred from homology"/>
<evidence type="ECO:0000256" key="2">
    <source>
        <dbReference type="ARBA" id="ARBA00006739"/>
    </source>
</evidence>
<evidence type="ECO:0000259" key="9">
    <source>
        <dbReference type="Pfam" id="PF00535"/>
    </source>
</evidence>
<evidence type="ECO:0000256" key="5">
    <source>
        <dbReference type="ARBA" id="ARBA00022692"/>
    </source>
</evidence>
<reference evidence="11 12" key="1">
    <citation type="submission" date="2020-08" db="EMBL/GenBank/DDBJ databases">
        <title>Genomic Encyclopedia of Type Strains, Phase IV (KMG-IV): sequencing the most valuable type-strain genomes for metagenomic binning, comparative biology and taxonomic classification.</title>
        <authorList>
            <person name="Goeker M."/>
        </authorList>
    </citation>
    <scope>NUCLEOTIDE SEQUENCE [LARGE SCALE GENOMIC DNA]</scope>
    <source>
        <strain evidence="11 12">YC6723</strain>
    </source>
</reference>
<name>A0A840FH10_9SPHN</name>
<evidence type="ECO:0000256" key="4">
    <source>
        <dbReference type="ARBA" id="ARBA00022679"/>
    </source>
</evidence>
<comment type="subcellular location">
    <subcellularLocation>
        <location evidence="1">Membrane</location>
        <topology evidence="1">Multi-pass membrane protein</topology>
    </subcellularLocation>
</comment>
<dbReference type="AlphaFoldDB" id="A0A840FH10"/>
<dbReference type="CDD" id="cd06442">
    <property type="entry name" value="DPM1_like"/>
    <property type="match status" value="1"/>
</dbReference>
<dbReference type="InterPro" id="IPR007267">
    <property type="entry name" value="GtrA_DPMS_TM"/>
</dbReference>
<organism evidence="11 12">
    <name type="scientific">Sphingomonas jinjuensis</name>
    <dbReference type="NCBI Taxonomy" id="535907"/>
    <lineage>
        <taxon>Bacteria</taxon>
        <taxon>Pseudomonadati</taxon>
        <taxon>Pseudomonadota</taxon>
        <taxon>Alphaproteobacteria</taxon>
        <taxon>Sphingomonadales</taxon>
        <taxon>Sphingomonadaceae</taxon>
        <taxon>Sphingomonas</taxon>
    </lineage>
</organism>
<dbReference type="PANTHER" id="PTHR43398">
    <property type="entry name" value="DOLICHOL-PHOSPHATE MANNOSYLTRANSFERASE SUBUNIT 1"/>
    <property type="match status" value="1"/>
</dbReference>
<dbReference type="GO" id="GO:0000271">
    <property type="term" value="P:polysaccharide biosynthetic process"/>
    <property type="evidence" value="ECO:0007669"/>
    <property type="project" value="InterPro"/>
</dbReference>
<dbReference type="Gene3D" id="3.90.550.10">
    <property type="entry name" value="Spore Coat Polysaccharide Biosynthesis Protein SpsA, Chain A"/>
    <property type="match status" value="1"/>
</dbReference>
<evidence type="ECO:0000313" key="11">
    <source>
        <dbReference type="EMBL" id="MBB4155004.1"/>
    </source>
</evidence>
<dbReference type="Pfam" id="PF00535">
    <property type="entry name" value="Glycos_transf_2"/>
    <property type="match status" value="1"/>
</dbReference>
<dbReference type="InterPro" id="IPR001173">
    <property type="entry name" value="Glyco_trans_2-like"/>
</dbReference>
<dbReference type="SUPFAM" id="SSF53448">
    <property type="entry name" value="Nucleotide-diphospho-sugar transferases"/>
    <property type="match status" value="1"/>
</dbReference>
<accession>A0A840FH10</accession>
<comment type="similarity">
    <text evidence="2">Belongs to the glycosyltransferase 2 family.</text>
</comment>
<evidence type="ECO:0000256" key="1">
    <source>
        <dbReference type="ARBA" id="ARBA00004141"/>
    </source>
</evidence>